<organism evidence="1 2">
    <name type="scientific">Mucilaginibacter terrae</name>
    <dbReference type="NCBI Taxonomy" id="1955052"/>
    <lineage>
        <taxon>Bacteria</taxon>
        <taxon>Pseudomonadati</taxon>
        <taxon>Bacteroidota</taxon>
        <taxon>Sphingobacteriia</taxon>
        <taxon>Sphingobacteriales</taxon>
        <taxon>Sphingobacteriaceae</taxon>
        <taxon>Mucilaginibacter</taxon>
    </lineage>
</organism>
<accession>A0ABU3GVW0</accession>
<proteinExistence type="predicted"/>
<sequence length="273" mass="30384">MRRLFLIPLSLFTACGNKQSYKFTGSDSMKSGRPVQAKVVLNTPVVDTVLQFFPDDSTYAAQILYTGTFHNNEVKPQYGLHTWMGIFHNNKVYCLKETRLKLARVADDELDERDAKTGWQISTVDKDSSVLLISNLPSLKNHPIEKIELNKNEFLPGDSATYSQNGIKYTIYATGQKKPDYPGSKSYSLFNYRLALKATVKGIEYNELLFATNTSEFGCSIILASDIDNDGIPDLVINTSTESAIYTISLYMSSLAKKGHLLKIAGMNTTVGC</sequence>
<evidence type="ECO:0008006" key="3">
    <source>
        <dbReference type="Google" id="ProtNLM"/>
    </source>
</evidence>
<dbReference type="Proteomes" id="UP001258315">
    <property type="component" value="Unassembled WGS sequence"/>
</dbReference>
<reference evidence="2" key="1">
    <citation type="submission" date="2023-07" db="EMBL/GenBank/DDBJ databases">
        <title>Functional and genomic diversity of the sorghum phyllosphere microbiome.</title>
        <authorList>
            <person name="Shade A."/>
        </authorList>
    </citation>
    <scope>NUCLEOTIDE SEQUENCE [LARGE SCALE GENOMIC DNA]</scope>
    <source>
        <strain evidence="2">SORGH_AS_0422</strain>
    </source>
</reference>
<gene>
    <name evidence="1" type="ORF">QE417_002980</name>
</gene>
<protein>
    <recommendedName>
        <fullName evidence="3">VCBS repeat-containing protein</fullName>
    </recommendedName>
</protein>
<comment type="caution">
    <text evidence="1">The sequence shown here is derived from an EMBL/GenBank/DDBJ whole genome shotgun (WGS) entry which is preliminary data.</text>
</comment>
<dbReference type="SUPFAM" id="SSF69318">
    <property type="entry name" value="Integrin alpha N-terminal domain"/>
    <property type="match status" value="1"/>
</dbReference>
<dbReference type="EMBL" id="JAVLVU010000001">
    <property type="protein sequence ID" value="MDT3403908.1"/>
    <property type="molecule type" value="Genomic_DNA"/>
</dbReference>
<evidence type="ECO:0000313" key="1">
    <source>
        <dbReference type="EMBL" id="MDT3403908.1"/>
    </source>
</evidence>
<dbReference type="InterPro" id="IPR028994">
    <property type="entry name" value="Integrin_alpha_N"/>
</dbReference>
<evidence type="ECO:0000313" key="2">
    <source>
        <dbReference type="Proteomes" id="UP001258315"/>
    </source>
</evidence>
<dbReference type="RefSeq" id="WP_311951257.1">
    <property type="nucleotide sequence ID" value="NZ_JAVLVU010000001.1"/>
</dbReference>
<name>A0ABU3GVW0_9SPHI</name>
<keyword evidence="2" id="KW-1185">Reference proteome</keyword>
<dbReference type="PROSITE" id="PS51257">
    <property type="entry name" value="PROKAR_LIPOPROTEIN"/>
    <property type="match status" value="1"/>
</dbReference>